<evidence type="ECO:0000256" key="7">
    <source>
        <dbReference type="ARBA" id="ARBA00023180"/>
    </source>
</evidence>
<dbReference type="GO" id="GO:0005975">
    <property type="term" value="P:carbohydrate metabolic process"/>
    <property type="evidence" value="ECO:0007669"/>
    <property type="project" value="InterPro"/>
</dbReference>
<comment type="similarity">
    <text evidence="2 13">Belongs to the glycosyl hydrolase 17 family.</text>
</comment>
<keyword evidence="16" id="KW-1185">Reference proteome</keyword>
<organism evidence="15 16">
    <name type="scientific">Saccharomycopsis crataegensis</name>
    <dbReference type="NCBI Taxonomy" id="43959"/>
    <lineage>
        <taxon>Eukaryota</taxon>
        <taxon>Fungi</taxon>
        <taxon>Dikarya</taxon>
        <taxon>Ascomycota</taxon>
        <taxon>Saccharomycotina</taxon>
        <taxon>Saccharomycetes</taxon>
        <taxon>Saccharomycopsidaceae</taxon>
        <taxon>Saccharomycopsis</taxon>
    </lineage>
</organism>
<evidence type="ECO:0000256" key="2">
    <source>
        <dbReference type="ARBA" id="ARBA00008773"/>
    </source>
</evidence>
<dbReference type="RefSeq" id="XP_064850412.1">
    <property type="nucleotide sequence ID" value="XM_064994340.1"/>
</dbReference>
<evidence type="ECO:0000256" key="4">
    <source>
        <dbReference type="ARBA" id="ARBA00022525"/>
    </source>
</evidence>
<keyword evidence="6" id="KW-0378">Hydrolase</keyword>
<dbReference type="FunFam" id="3.20.20.80:FF:000105">
    <property type="entry name" value="Glucan 1,3-beta-glucosidase"/>
    <property type="match status" value="1"/>
</dbReference>
<evidence type="ECO:0000256" key="5">
    <source>
        <dbReference type="ARBA" id="ARBA00022729"/>
    </source>
</evidence>
<keyword evidence="3" id="KW-0134">Cell wall</keyword>
<dbReference type="InterPro" id="IPR017853">
    <property type="entry name" value="GH"/>
</dbReference>
<comment type="subcellular location">
    <subcellularLocation>
        <location evidence="1">Secreted</location>
        <location evidence="1">Cell wall</location>
    </subcellularLocation>
</comment>
<name>A0AAV5QFH5_9ASCO</name>
<sequence length="306" mass="33253">MRSFILLTLLISTVTAIGDLAFNLGVEATDGSCKTAADYKQDFASLSPYSKIVRFYSASTCNTLSVLGPAAEDAGFEYFIGIWPTDSSHFAAEKSALTNELPNLSVSSVKGITVGSEALYRNDLSPSALASAITEIKDLIKDIKDKDGNSYSSVPVGTVDSWNIMVDGSSEPVIQAADMVFVNAFSYWQGQTMANSSYSFIDDIMQALQVIQTTKGTTDLTFWVGETGWATQGSAYESATPNTSNAAQYWQDAVCGIRAWGINVISFEAFDESWKPDTSGTNDVEKYWGVFDSSRNLKYKLTCDFD</sequence>
<dbReference type="Proteomes" id="UP001360560">
    <property type="component" value="Unassembled WGS sequence"/>
</dbReference>
<evidence type="ECO:0000256" key="14">
    <source>
        <dbReference type="SAM" id="SignalP"/>
    </source>
</evidence>
<dbReference type="AlphaFoldDB" id="A0AAV5QFH5"/>
<gene>
    <name evidence="15" type="ORF">DASC09_007370</name>
</gene>
<evidence type="ECO:0000256" key="12">
    <source>
        <dbReference type="ARBA" id="ARBA00041761"/>
    </source>
</evidence>
<dbReference type="GO" id="GO:0004338">
    <property type="term" value="F:glucan exo-1,3-beta-glucosidase activity"/>
    <property type="evidence" value="ECO:0007669"/>
    <property type="project" value="UniProtKB-EC"/>
</dbReference>
<evidence type="ECO:0000313" key="16">
    <source>
        <dbReference type="Proteomes" id="UP001360560"/>
    </source>
</evidence>
<dbReference type="PANTHER" id="PTHR16631:SF26">
    <property type="entry name" value="GLUCAN 1,3-BETA-GLUCOSIDASE"/>
    <property type="match status" value="1"/>
</dbReference>
<dbReference type="Gene3D" id="3.20.20.80">
    <property type="entry name" value="Glycosidases"/>
    <property type="match status" value="1"/>
</dbReference>
<evidence type="ECO:0000256" key="9">
    <source>
        <dbReference type="ARBA" id="ARBA00023316"/>
    </source>
</evidence>
<evidence type="ECO:0000256" key="1">
    <source>
        <dbReference type="ARBA" id="ARBA00004191"/>
    </source>
</evidence>
<dbReference type="EMBL" id="BTFZ01000001">
    <property type="protein sequence ID" value="GMM33412.1"/>
    <property type="molecule type" value="Genomic_DNA"/>
</dbReference>
<evidence type="ECO:0000256" key="13">
    <source>
        <dbReference type="RuleBase" id="RU004335"/>
    </source>
</evidence>
<keyword evidence="5 14" id="KW-0732">Signal</keyword>
<evidence type="ECO:0000256" key="11">
    <source>
        <dbReference type="ARBA" id="ARBA00038929"/>
    </source>
</evidence>
<evidence type="ECO:0000256" key="8">
    <source>
        <dbReference type="ARBA" id="ARBA00023295"/>
    </source>
</evidence>
<dbReference type="Pfam" id="PF00332">
    <property type="entry name" value="Glyco_hydro_17"/>
    <property type="match status" value="1"/>
</dbReference>
<feature type="chain" id="PRO_5043473082" description="glucan 1,3-beta-glucosidase" evidence="14">
    <location>
        <begin position="17"/>
        <end position="306"/>
    </location>
</feature>
<evidence type="ECO:0000256" key="3">
    <source>
        <dbReference type="ARBA" id="ARBA00022512"/>
    </source>
</evidence>
<dbReference type="GO" id="GO:0005576">
    <property type="term" value="C:extracellular region"/>
    <property type="evidence" value="ECO:0007669"/>
    <property type="project" value="TreeGrafter"/>
</dbReference>
<dbReference type="EC" id="3.2.1.58" evidence="11"/>
<dbReference type="InterPro" id="IPR000490">
    <property type="entry name" value="Glyco_hydro_17"/>
</dbReference>
<evidence type="ECO:0000256" key="10">
    <source>
        <dbReference type="ARBA" id="ARBA00036824"/>
    </source>
</evidence>
<comment type="catalytic activity">
    <reaction evidence="10">
        <text>Successive hydrolysis of beta-D-glucose units from the non-reducing ends of (1-&gt;3)-beta-D-glucans, releasing alpha-glucose.</text>
        <dbReference type="EC" id="3.2.1.58"/>
    </reaction>
</comment>
<proteinExistence type="inferred from homology"/>
<dbReference type="PANTHER" id="PTHR16631">
    <property type="entry name" value="GLUCAN 1,3-BETA-GLUCOSIDASE"/>
    <property type="match status" value="1"/>
</dbReference>
<evidence type="ECO:0000313" key="15">
    <source>
        <dbReference type="EMBL" id="GMM33412.1"/>
    </source>
</evidence>
<dbReference type="InterPro" id="IPR050732">
    <property type="entry name" value="Beta-glucan_modifiers"/>
</dbReference>
<accession>A0AAV5QFH5</accession>
<keyword evidence="9" id="KW-0961">Cell wall biogenesis/degradation</keyword>
<dbReference type="GO" id="GO:0031505">
    <property type="term" value="P:fungal-type cell wall organization"/>
    <property type="evidence" value="ECO:0007669"/>
    <property type="project" value="UniProtKB-ARBA"/>
</dbReference>
<dbReference type="GO" id="GO:0009986">
    <property type="term" value="C:cell surface"/>
    <property type="evidence" value="ECO:0007669"/>
    <property type="project" value="TreeGrafter"/>
</dbReference>
<feature type="signal peptide" evidence="14">
    <location>
        <begin position="1"/>
        <end position="16"/>
    </location>
</feature>
<keyword evidence="8" id="KW-0326">Glycosidase</keyword>
<dbReference type="GO" id="GO:0042973">
    <property type="term" value="F:glucan endo-1,3-beta-D-glucosidase activity"/>
    <property type="evidence" value="ECO:0007669"/>
    <property type="project" value="TreeGrafter"/>
</dbReference>
<keyword evidence="4" id="KW-0964">Secreted</keyword>
<dbReference type="GO" id="GO:0009277">
    <property type="term" value="C:fungal-type cell wall"/>
    <property type="evidence" value="ECO:0007669"/>
    <property type="project" value="TreeGrafter"/>
</dbReference>
<keyword evidence="7" id="KW-0325">Glycoprotein</keyword>
<comment type="caution">
    <text evidence="15">The sequence shown here is derived from an EMBL/GenBank/DDBJ whole genome shotgun (WGS) entry which is preliminary data.</text>
</comment>
<dbReference type="GeneID" id="90071391"/>
<protein>
    <recommendedName>
        <fullName evidence="11">glucan 1,3-beta-glucosidase</fullName>
        <ecNumber evidence="11">3.2.1.58</ecNumber>
    </recommendedName>
    <alternativeName>
        <fullName evidence="12">Exo-1,3-beta-glucanase</fullName>
    </alternativeName>
</protein>
<evidence type="ECO:0000256" key="6">
    <source>
        <dbReference type="ARBA" id="ARBA00022801"/>
    </source>
</evidence>
<reference evidence="15 16" key="1">
    <citation type="journal article" date="2023" name="Elife">
        <title>Identification of key yeast species and microbe-microbe interactions impacting larval growth of Drosophila in the wild.</title>
        <authorList>
            <person name="Mure A."/>
            <person name="Sugiura Y."/>
            <person name="Maeda R."/>
            <person name="Honda K."/>
            <person name="Sakurai N."/>
            <person name="Takahashi Y."/>
            <person name="Watada M."/>
            <person name="Katoh T."/>
            <person name="Gotoh A."/>
            <person name="Gotoh Y."/>
            <person name="Taniguchi I."/>
            <person name="Nakamura K."/>
            <person name="Hayashi T."/>
            <person name="Katayama T."/>
            <person name="Uemura T."/>
            <person name="Hattori Y."/>
        </authorList>
    </citation>
    <scope>NUCLEOTIDE SEQUENCE [LARGE SCALE GENOMIC DNA]</scope>
    <source>
        <strain evidence="15 16">SC-9</strain>
    </source>
</reference>
<dbReference type="SUPFAM" id="SSF51445">
    <property type="entry name" value="(Trans)glycosidases"/>
    <property type="match status" value="1"/>
</dbReference>